<name>A0ABD5RWY6_9EURY</name>
<reference evidence="1 2" key="1">
    <citation type="journal article" date="2019" name="Int. J. Syst. Evol. Microbiol.">
        <title>The Global Catalogue of Microorganisms (GCM) 10K type strain sequencing project: providing services to taxonomists for standard genome sequencing and annotation.</title>
        <authorList>
            <consortium name="The Broad Institute Genomics Platform"/>
            <consortium name="The Broad Institute Genome Sequencing Center for Infectious Disease"/>
            <person name="Wu L."/>
            <person name="Ma J."/>
        </authorList>
    </citation>
    <scope>NUCLEOTIDE SEQUENCE [LARGE SCALE GENOMIC DNA]</scope>
    <source>
        <strain evidence="1 2">NBRC 111368</strain>
    </source>
</reference>
<sequence length="97" mass="11002">IDRPSERAREIVDHHEERAWRVLDAVRRLGPCDTWTVSHDLFGGLDGIHVLHGPGEAYAHLEHLERAGTVVRNGIEYRLADGAAERLSAQTEERWSL</sequence>
<accession>A0ABD5RWY6</accession>
<organism evidence="1 2">
    <name type="scientific">Halobium palmae</name>
    <dbReference type="NCBI Taxonomy" id="1776492"/>
    <lineage>
        <taxon>Archaea</taxon>
        <taxon>Methanobacteriati</taxon>
        <taxon>Methanobacteriota</taxon>
        <taxon>Stenosarchaea group</taxon>
        <taxon>Halobacteria</taxon>
        <taxon>Halobacteriales</taxon>
        <taxon>Haloferacaceae</taxon>
        <taxon>Halobium</taxon>
    </lineage>
</organism>
<evidence type="ECO:0000313" key="2">
    <source>
        <dbReference type="Proteomes" id="UP001596328"/>
    </source>
</evidence>
<dbReference type="Gene3D" id="1.10.10.10">
    <property type="entry name" value="Winged helix-like DNA-binding domain superfamily/Winged helix DNA-binding domain"/>
    <property type="match status" value="1"/>
</dbReference>
<gene>
    <name evidence="1" type="ORF">ACFQE1_06200</name>
</gene>
<proteinExistence type="predicted"/>
<dbReference type="InterPro" id="IPR036388">
    <property type="entry name" value="WH-like_DNA-bd_sf"/>
</dbReference>
<comment type="caution">
    <text evidence="1">The sequence shown here is derived from an EMBL/GenBank/DDBJ whole genome shotgun (WGS) entry which is preliminary data.</text>
</comment>
<protein>
    <submittedName>
        <fullName evidence="1">MBL fold metallo-hydrolase</fullName>
    </submittedName>
</protein>
<evidence type="ECO:0000313" key="1">
    <source>
        <dbReference type="EMBL" id="MFC6723969.1"/>
    </source>
</evidence>
<keyword evidence="2" id="KW-1185">Reference proteome</keyword>
<dbReference type="EMBL" id="JBHSWU010000077">
    <property type="protein sequence ID" value="MFC6723969.1"/>
    <property type="molecule type" value="Genomic_DNA"/>
</dbReference>
<dbReference type="Proteomes" id="UP001596328">
    <property type="component" value="Unassembled WGS sequence"/>
</dbReference>
<dbReference type="AlphaFoldDB" id="A0ABD5RWY6"/>
<feature type="non-terminal residue" evidence="1">
    <location>
        <position position="1"/>
    </location>
</feature>